<sequence>MANSHGKHLPGSSKNNSFFSCKKNKKETESESGQWLMKGGTSLVKSSIKPSDECVWRAFLLLNQPLGIYNVFVLFCAAL</sequence>
<protein>
    <submittedName>
        <fullName evidence="2">Uncharacterized protein</fullName>
    </submittedName>
</protein>
<dbReference type="EMBL" id="CP072370">
    <property type="protein sequence ID" value="QUB87325.1"/>
    <property type="molecule type" value="Genomic_DNA"/>
</dbReference>
<keyword evidence="3" id="KW-1185">Reference proteome</keyword>
<dbReference type="RefSeq" id="WP_025078704.1">
    <property type="nucleotide sequence ID" value="NZ_BAKO01000022.1"/>
</dbReference>
<reference evidence="2 3" key="1">
    <citation type="submission" date="2021-03" db="EMBL/GenBank/DDBJ databases">
        <title>Human Oral Microbial Genomes.</title>
        <authorList>
            <person name="Johnston C.D."/>
            <person name="Chen T."/>
            <person name="Dewhirst F.E."/>
        </authorList>
    </citation>
    <scope>NUCLEOTIDE SEQUENCE [LARGE SCALE GENOMIC DNA]</scope>
    <source>
        <strain evidence="2 3">W1435</strain>
    </source>
</reference>
<proteinExistence type="predicted"/>
<gene>
    <name evidence="2" type="ORF">J5A51_07585</name>
</gene>
<accession>A0ABX7Y0E1</accession>
<organism evidence="2 3">
    <name type="scientific">Prevotella fusca JCM 17724</name>
    <dbReference type="NCBI Taxonomy" id="1236517"/>
    <lineage>
        <taxon>Bacteria</taxon>
        <taxon>Pseudomonadati</taxon>
        <taxon>Bacteroidota</taxon>
        <taxon>Bacteroidia</taxon>
        <taxon>Bacteroidales</taxon>
        <taxon>Prevotellaceae</taxon>
        <taxon>Prevotella</taxon>
    </lineage>
</organism>
<feature type="compositionally biased region" description="Low complexity" evidence="1">
    <location>
        <begin position="12"/>
        <end position="21"/>
    </location>
</feature>
<evidence type="ECO:0000313" key="2">
    <source>
        <dbReference type="EMBL" id="QUB87325.1"/>
    </source>
</evidence>
<feature type="region of interest" description="Disordered" evidence="1">
    <location>
        <begin position="1"/>
        <end position="33"/>
    </location>
</feature>
<dbReference type="Proteomes" id="UP000682005">
    <property type="component" value="Chromosome 1"/>
</dbReference>
<evidence type="ECO:0000256" key="1">
    <source>
        <dbReference type="SAM" id="MobiDB-lite"/>
    </source>
</evidence>
<evidence type="ECO:0000313" key="3">
    <source>
        <dbReference type="Proteomes" id="UP000682005"/>
    </source>
</evidence>
<name>A0ABX7Y0E1_9BACT</name>